<dbReference type="InterPro" id="IPR002885">
    <property type="entry name" value="PPR_rpt"/>
</dbReference>
<keyword evidence="1" id="KW-0677">Repeat</keyword>
<evidence type="ECO:0000256" key="1">
    <source>
        <dbReference type="ARBA" id="ARBA00022737"/>
    </source>
</evidence>
<dbReference type="OrthoDB" id="1908178at2759"/>
<protein>
    <recommendedName>
        <fullName evidence="5">Pentatricopeptide repeat protein</fullName>
    </recommendedName>
</protein>
<dbReference type="GO" id="GO:0003729">
    <property type="term" value="F:mRNA binding"/>
    <property type="evidence" value="ECO:0007669"/>
    <property type="project" value="TreeGrafter"/>
</dbReference>
<dbReference type="InterPro" id="IPR051240">
    <property type="entry name" value="Mito_RNA-Proc/Resp"/>
</dbReference>
<proteinExistence type="predicted"/>
<dbReference type="PANTHER" id="PTHR47933">
    <property type="entry name" value="PENTATRICOPEPTIDE REPEAT-CONTAINING PROTEIN 1, MITOCHONDRIAL"/>
    <property type="match status" value="1"/>
</dbReference>
<keyword evidence="4" id="KW-1185">Reference proteome</keyword>
<dbReference type="AlphaFoldDB" id="A0A8H5LNI8"/>
<name>A0A8H5LNI8_9AGAR</name>
<gene>
    <name evidence="3" type="ORF">D9756_000599</name>
</gene>
<evidence type="ECO:0008006" key="5">
    <source>
        <dbReference type="Google" id="ProtNLM"/>
    </source>
</evidence>
<dbReference type="Proteomes" id="UP000559027">
    <property type="component" value="Unassembled WGS sequence"/>
</dbReference>
<dbReference type="PANTHER" id="PTHR47933:SF11">
    <property type="entry name" value="PENTATRICOPEPTIDE REPEAT-CONTAINING PROTEIN 2"/>
    <property type="match status" value="1"/>
</dbReference>
<reference evidence="3 4" key="1">
    <citation type="journal article" date="2020" name="ISME J.">
        <title>Uncovering the hidden diversity of litter-decomposition mechanisms in mushroom-forming fungi.</title>
        <authorList>
            <person name="Floudas D."/>
            <person name="Bentzer J."/>
            <person name="Ahren D."/>
            <person name="Johansson T."/>
            <person name="Persson P."/>
            <person name="Tunlid A."/>
        </authorList>
    </citation>
    <scope>NUCLEOTIDE SEQUENCE [LARGE SCALE GENOMIC DNA]</scope>
    <source>
        <strain evidence="3 4">CBS 146.42</strain>
    </source>
</reference>
<dbReference type="Pfam" id="PF13812">
    <property type="entry name" value="PPR_3"/>
    <property type="match status" value="1"/>
</dbReference>
<feature type="region of interest" description="Disordered" evidence="2">
    <location>
        <begin position="100"/>
        <end position="145"/>
    </location>
</feature>
<dbReference type="Gene3D" id="1.25.40.10">
    <property type="entry name" value="Tetratricopeptide repeat domain"/>
    <property type="match status" value="1"/>
</dbReference>
<evidence type="ECO:0000313" key="3">
    <source>
        <dbReference type="EMBL" id="KAF5363609.1"/>
    </source>
</evidence>
<accession>A0A8H5LNI8</accession>
<dbReference type="EMBL" id="JAACJO010000001">
    <property type="protein sequence ID" value="KAF5363609.1"/>
    <property type="molecule type" value="Genomic_DNA"/>
</dbReference>
<sequence>MHRASSLGLYHPLTTITIIQRCLRAPGTTIGPRSLIFFRCSSATNLSVRLRQTGHREKLDGENFRLGEVARPIASSLLDGNDSWSDLQLEGLSVKAGLGEESTSAVETVGRESTGRTNISTQSVTESEASRAVGVEGGQESMPPPGPFVQQAPFLSGRPWARRPVEPLRTASRGRYIFAKGGAPSLEDGEVDVEEVYQDMLHVLATTTSAEDGWKAYGVLSQLQQQQDASAYDKDSAPIIPFAHLHRLARVIARNVPRTRSQFLRLLSVLTTIQNYGGEIQLHEWNALIDHAGKGYRKTRPEDFNNSLSIYYDMIHNRPPGSRFSGDSFDDFLEAHQADDPFVLHPSHARAVQPDIHTYTTLIDIAARTNHPPIVQRATMLLKQSGLAPNRITHLSLLKYFTAKGQVSGVRSTLTRMKEQNLDIGVDGLNACMWAYGHNNRVDLTMMIYRVLRHNMVPEEPDEADDITSVQERLHLEMGIAIPPDLRPNEVTFTLMIQTMAYHGNLLAALSIFLDLLSTPNSEQGAPLVLDEKGELQRTTYTPTIHVFRAILLGFSRHGVSSNTTTSLAASSNPDSNGLDWNLENLQNIFERFLDLPPDIGISESTIFWALNAFSKTSGHDVELLRTVWLRVENRFGTFKRGPNHRLTKWRHKLFPE</sequence>
<feature type="compositionally biased region" description="Polar residues" evidence="2">
    <location>
        <begin position="115"/>
        <end position="127"/>
    </location>
</feature>
<evidence type="ECO:0000256" key="2">
    <source>
        <dbReference type="SAM" id="MobiDB-lite"/>
    </source>
</evidence>
<organism evidence="3 4">
    <name type="scientific">Leucocoprinus leucothites</name>
    <dbReference type="NCBI Taxonomy" id="201217"/>
    <lineage>
        <taxon>Eukaryota</taxon>
        <taxon>Fungi</taxon>
        <taxon>Dikarya</taxon>
        <taxon>Basidiomycota</taxon>
        <taxon>Agaricomycotina</taxon>
        <taxon>Agaricomycetes</taxon>
        <taxon>Agaricomycetidae</taxon>
        <taxon>Agaricales</taxon>
        <taxon>Agaricineae</taxon>
        <taxon>Agaricaceae</taxon>
        <taxon>Leucocoprinus</taxon>
    </lineage>
</organism>
<comment type="caution">
    <text evidence="3">The sequence shown here is derived from an EMBL/GenBank/DDBJ whole genome shotgun (WGS) entry which is preliminary data.</text>
</comment>
<evidence type="ECO:0000313" key="4">
    <source>
        <dbReference type="Proteomes" id="UP000559027"/>
    </source>
</evidence>
<dbReference type="InterPro" id="IPR011990">
    <property type="entry name" value="TPR-like_helical_dom_sf"/>
</dbReference>